<dbReference type="Pfam" id="PF00096">
    <property type="entry name" value="zf-C2H2"/>
    <property type="match status" value="4"/>
</dbReference>
<dbReference type="PROSITE" id="PS00028">
    <property type="entry name" value="ZINC_FINGER_C2H2_1"/>
    <property type="match status" value="7"/>
</dbReference>
<evidence type="ECO:0000256" key="8">
    <source>
        <dbReference type="ARBA" id="ARBA00023125"/>
    </source>
</evidence>
<keyword evidence="3" id="KW-0479">Metal-binding</keyword>
<evidence type="ECO:0000256" key="6">
    <source>
        <dbReference type="ARBA" id="ARBA00022833"/>
    </source>
</evidence>
<dbReference type="FunFam" id="3.30.160.60:FF:001498">
    <property type="entry name" value="Zinc finger protein 404"/>
    <property type="match status" value="1"/>
</dbReference>
<accession>A0A8D8LRM1</accession>
<feature type="domain" description="C2H2-type" evidence="13">
    <location>
        <begin position="226"/>
        <end position="253"/>
    </location>
</feature>
<keyword evidence="6" id="KW-0862">Zinc</keyword>
<evidence type="ECO:0000256" key="9">
    <source>
        <dbReference type="ARBA" id="ARBA00023163"/>
    </source>
</evidence>
<evidence type="ECO:0000256" key="3">
    <source>
        <dbReference type="ARBA" id="ARBA00022723"/>
    </source>
</evidence>
<dbReference type="EMBL" id="HBUF01032833">
    <property type="protein sequence ID" value="CAG6615419.1"/>
    <property type="molecule type" value="Transcribed_RNA"/>
</dbReference>
<keyword evidence="9" id="KW-0804">Transcription</keyword>
<feature type="domain" description="C2H2-type" evidence="13">
    <location>
        <begin position="197"/>
        <end position="224"/>
    </location>
</feature>
<comment type="subcellular location">
    <subcellularLocation>
        <location evidence="2">Nucleus</location>
    </subcellularLocation>
</comment>
<dbReference type="Gene3D" id="3.30.160.60">
    <property type="entry name" value="Classic Zinc Finger"/>
    <property type="match status" value="6"/>
</dbReference>
<dbReference type="EMBL" id="HBUF01310782">
    <property type="protein sequence ID" value="CAG6693078.1"/>
    <property type="molecule type" value="Transcribed_RNA"/>
</dbReference>
<evidence type="ECO:0000313" key="14">
    <source>
        <dbReference type="EMBL" id="CAG6615419.1"/>
    </source>
</evidence>
<dbReference type="InterPro" id="IPR050331">
    <property type="entry name" value="Zinc_finger"/>
</dbReference>
<dbReference type="InterPro" id="IPR013087">
    <property type="entry name" value="Znf_C2H2_type"/>
</dbReference>
<feature type="region of interest" description="Disordered" evidence="12">
    <location>
        <begin position="138"/>
        <end position="167"/>
    </location>
</feature>
<dbReference type="PANTHER" id="PTHR16515">
    <property type="entry name" value="PR DOMAIN ZINC FINGER PROTEIN"/>
    <property type="match status" value="1"/>
</dbReference>
<keyword evidence="10" id="KW-0539">Nucleus</keyword>
<feature type="domain" description="C2H2-type" evidence="13">
    <location>
        <begin position="350"/>
        <end position="374"/>
    </location>
</feature>
<reference evidence="14" key="1">
    <citation type="submission" date="2021-05" db="EMBL/GenBank/DDBJ databases">
        <authorList>
            <person name="Alioto T."/>
            <person name="Alioto T."/>
            <person name="Gomez Garrido J."/>
        </authorList>
    </citation>
    <scope>NUCLEOTIDE SEQUENCE</scope>
</reference>
<evidence type="ECO:0000256" key="10">
    <source>
        <dbReference type="ARBA" id="ARBA00023242"/>
    </source>
</evidence>
<dbReference type="Pfam" id="PF13912">
    <property type="entry name" value="zf-C2H2_6"/>
    <property type="match status" value="1"/>
</dbReference>
<dbReference type="FunFam" id="3.30.160.60:FF:000450">
    <property type="entry name" value="PR domain zinc finger protein 14"/>
    <property type="match status" value="1"/>
</dbReference>
<dbReference type="EMBL" id="HBUF01310784">
    <property type="protein sequence ID" value="CAG6693082.1"/>
    <property type="molecule type" value="Transcribed_RNA"/>
</dbReference>
<keyword evidence="4" id="KW-0677">Repeat</keyword>
<evidence type="ECO:0000256" key="2">
    <source>
        <dbReference type="ARBA" id="ARBA00004123"/>
    </source>
</evidence>
<feature type="domain" description="C2H2-type" evidence="13">
    <location>
        <begin position="169"/>
        <end position="196"/>
    </location>
</feature>
<proteinExistence type="predicted"/>
<dbReference type="EMBL" id="HBUF01032832">
    <property type="protein sequence ID" value="CAG6615418.1"/>
    <property type="molecule type" value="Transcribed_RNA"/>
</dbReference>
<dbReference type="GO" id="GO:0010468">
    <property type="term" value="P:regulation of gene expression"/>
    <property type="evidence" value="ECO:0007669"/>
    <property type="project" value="TreeGrafter"/>
</dbReference>
<keyword evidence="8" id="KW-0238">DNA-binding</keyword>
<comment type="function">
    <text evidence="1">May be involved in transcriptional regulation.</text>
</comment>
<evidence type="ECO:0000256" key="11">
    <source>
        <dbReference type="PROSITE-ProRule" id="PRU00042"/>
    </source>
</evidence>
<dbReference type="PANTHER" id="PTHR16515:SF66">
    <property type="entry name" value="C2H2-TYPE DOMAIN-CONTAINING PROTEIN"/>
    <property type="match status" value="1"/>
</dbReference>
<evidence type="ECO:0000256" key="1">
    <source>
        <dbReference type="ARBA" id="ARBA00003767"/>
    </source>
</evidence>
<sequence length="374" mass="43046">METRERQYGIECFDKLNPNHLENESMGIFVDFKTQRMSSSTSDSDNDLTIRRSVDEELALSDDSSDEDHAVQSPYHMKNSSSYRICQVSQFETRRNSDSENEDSDDDLRVNHFVSKSNVLNIPTNGVKLPLNNKPQSLSSCSSYSSEHHSDVIDVSDSSDDDSRERSPYSCQYCRKEFRSNADLTRHVRCHTGERPYNCDHCSKSFSQSAHLRRHLLTHPDKVNEHKCLLCSKSYPLKLQLIGHMAVHSKKEPKVKTKFKCEYCQKTLATHHKYKKHVAAHVNGNLHCCDVCGRSFKMQSYLIVHKRTHTQTKVYTGDRPFVCTECGKGFLSSSNLELHATIHKYERTSFPCEICGKEFSRKSNYVAHAKSHYR</sequence>
<evidence type="ECO:0000256" key="12">
    <source>
        <dbReference type="SAM" id="MobiDB-lite"/>
    </source>
</evidence>
<evidence type="ECO:0000259" key="13">
    <source>
        <dbReference type="PROSITE" id="PS50157"/>
    </source>
</evidence>
<feature type="domain" description="C2H2-type" evidence="13">
    <location>
        <begin position="321"/>
        <end position="348"/>
    </location>
</feature>
<keyword evidence="5 11" id="KW-0863">Zinc-finger</keyword>
<feature type="region of interest" description="Disordered" evidence="12">
    <location>
        <begin position="58"/>
        <end position="78"/>
    </location>
</feature>
<evidence type="ECO:0000256" key="5">
    <source>
        <dbReference type="ARBA" id="ARBA00022771"/>
    </source>
</evidence>
<organism evidence="14">
    <name type="scientific">Cacopsylla melanoneura</name>
    <dbReference type="NCBI Taxonomy" id="428564"/>
    <lineage>
        <taxon>Eukaryota</taxon>
        <taxon>Metazoa</taxon>
        <taxon>Ecdysozoa</taxon>
        <taxon>Arthropoda</taxon>
        <taxon>Hexapoda</taxon>
        <taxon>Insecta</taxon>
        <taxon>Pterygota</taxon>
        <taxon>Neoptera</taxon>
        <taxon>Paraneoptera</taxon>
        <taxon>Hemiptera</taxon>
        <taxon>Sternorrhyncha</taxon>
        <taxon>Psylloidea</taxon>
        <taxon>Psyllidae</taxon>
        <taxon>Psyllinae</taxon>
        <taxon>Cacopsylla</taxon>
    </lineage>
</organism>
<dbReference type="PROSITE" id="PS50157">
    <property type="entry name" value="ZINC_FINGER_C2H2_2"/>
    <property type="match status" value="6"/>
</dbReference>
<dbReference type="SMART" id="SM00355">
    <property type="entry name" value="ZnF_C2H2"/>
    <property type="match status" value="7"/>
</dbReference>
<dbReference type="AlphaFoldDB" id="A0A8D8LRM1"/>
<name>A0A8D8LRM1_9HEMI</name>
<protein>
    <submittedName>
        <fullName evidence="14">Zinc finger protein 177</fullName>
    </submittedName>
</protein>
<dbReference type="SUPFAM" id="SSF57667">
    <property type="entry name" value="beta-beta-alpha zinc fingers"/>
    <property type="match status" value="4"/>
</dbReference>
<dbReference type="GO" id="GO:0008270">
    <property type="term" value="F:zinc ion binding"/>
    <property type="evidence" value="ECO:0007669"/>
    <property type="project" value="UniProtKB-KW"/>
</dbReference>
<dbReference type="FunFam" id="3.30.160.60:FF:000363">
    <property type="entry name" value="Zinc finger protein 239"/>
    <property type="match status" value="1"/>
</dbReference>
<dbReference type="InterPro" id="IPR036236">
    <property type="entry name" value="Znf_C2H2_sf"/>
</dbReference>
<evidence type="ECO:0000256" key="4">
    <source>
        <dbReference type="ARBA" id="ARBA00022737"/>
    </source>
</evidence>
<feature type="domain" description="C2H2-type" evidence="13">
    <location>
        <begin position="287"/>
        <end position="314"/>
    </location>
</feature>
<evidence type="ECO:0000256" key="7">
    <source>
        <dbReference type="ARBA" id="ARBA00023015"/>
    </source>
</evidence>
<keyword evidence="7" id="KW-0805">Transcription regulation</keyword>
<dbReference type="GO" id="GO:0005634">
    <property type="term" value="C:nucleus"/>
    <property type="evidence" value="ECO:0007669"/>
    <property type="project" value="UniProtKB-SubCell"/>
</dbReference>
<dbReference type="GO" id="GO:0003677">
    <property type="term" value="F:DNA binding"/>
    <property type="evidence" value="ECO:0007669"/>
    <property type="project" value="UniProtKB-KW"/>
</dbReference>